<protein>
    <recommendedName>
        <fullName evidence="6">6-phosphogluconolactonase</fullName>
    </recommendedName>
</protein>
<evidence type="ECO:0000313" key="3">
    <source>
        <dbReference type="EMBL" id="WPA98035.1"/>
    </source>
</evidence>
<dbReference type="InterPro" id="IPR019405">
    <property type="entry name" value="Lactonase_7-beta_prop"/>
</dbReference>
<comment type="similarity">
    <text evidence="1">Belongs to the cycloisomerase 2 family.</text>
</comment>
<dbReference type="InterPro" id="IPR011045">
    <property type="entry name" value="N2O_reductase_N"/>
</dbReference>
<dbReference type="PANTHER" id="PTHR30344">
    <property type="entry name" value="6-PHOSPHOGLUCONOLACTONASE-RELATED"/>
    <property type="match status" value="1"/>
</dbReference>
<dbReference type="EMBL" id="CP134185">
    <property type="protein sequence ID" value="WPA98035.1"/>
    <property type="molecule type" value="Genomic_DNA"/>
</dbReference>
<dbReference type="Gene3D" id="2.130.10.10">
    <property type="entry name" value="YVTN repeat-like/Quinoprotein amine dehydrogenase"/>
    <property type="match status" value="1"/>
</dbReference>
<evidence type="ECO:0000313" key="2">
    <source>
        <dbReference type="EMBL" id="PIA98165.1"/>
    </source>
</evidence>
<organism evidence="2 4">
    <name type="scientific">Cercospora beticola</name>
    <name type="common">Sugarbeet leaf spot fungus</name>
    <dbReference type="NCBI Taxonomy" id="122368"/>
    <lineage>
        <taxon>Eukaryota</taxon>
        <taxon>Fungi</taxon>
        <taxon>Dikarya</taxon>
        <taxon>Ascomycota</taxon>
        <taxon>Pezizomycotina</taxon>
        <taxon>Dothideomycetes</taxon>
        <taxon>Dothideomycetidae</taxon>
        <taxon>Mycosphaerellales</taxon>
        <taxon>Mycosphaerellaceae</taxon>
        <taxon>Cercospora</taxon>
    </lineage>
</organism>
<dbReference type="PANTHER" id="PTHR30344:SF1">
    <property type="entry name" value="6-PHOSPHOGLUCONOLACTONASE"/>
    <property type="match status" value="1"/>
</dbReference>
<name>A0A2G5I026_CERBT</name>
<dbReference type="EMBL" id="LKMD01000102">
    <property type="protein sequence ID" value="PIA98165.1"/>
    <property type="molecule type" value="Genomic_DNA"/>
</dbReference>
<proteinExistence type="inferred from homology"/>
<dbReference type="Pfam" id="PF10282">
    <property type="entry name" value="Lactonase"/>
    <property type="match status" value="1"/>
</dbReference>
<dbReference type="InterPro" id="IPR050282">
    <property type="entry name" value="Cycloisomerase_2"/>
</dbReference>
<reference evidence="3 5" key="2">
    <citation type="submission" date="2023-09" db="EMBL/GenBank/DDBJ databases">
        <title>Complete-Gapless Cercospora beticola genome.</title>
        <authorList>
            <person name="Wyatt N.A."/>
            <person name="Spanner R.E."/>
            <person name="Bolton M.D."/>
        </authorList>
    </citation>
    <scope>NUCLEOTIDE SEQUENCE [LARGE SCALE GENOMIC DNA]</scope>
    <source>
        <strain evidence="3">Cb09-40</strain>
    </source>
</reference>
<dbReference type="OrthoDB" id="9972196at2759"/>
<dbReference type="GO" id="GO:0017057">
    <property type="term" value="F:6-phosphogluconolactonase activity"/>
    <property type="evidence" value="ECO:0007669"/>
    <property type="project" value="TreeGrafter"/>
</dbReference>
<evidence type="ECO:0000313" key="5">
    <source>
        <dbReference type="Proteomes" id="UP001302367"/>
    </source>
</evidence>
<keyword evidence="5" id="KW-1185">Reference proteome</keyword>
<dbReference type="InterPro" id="IPR015943">
    <property type="entry name" value="WD40/YVTN_repeat-like_dom_sf"/>
</dbReference>
<gene>
    <name evidence="2" type="ORF">CB0940_05484</name>
    <name evidence="3" type="ORF">RHO25_002646</name>
</gene>
<evidence type="ECO:0000313" key="4">
    <source>
        <dbReference type="Proteomes" id="UP000230605"/>
    </source>
</evidence>
<dbReference type="AlphaFoldDB" id="A0A2G5I026"/>
<evidence type="ECO:0000256" key="1">
    <source>
        <dbReference type="ARBA" id="ARBA00005564"/>
    </source>
</evidence>
<evidence type="ECO:0008006" key="6">
    <source>
        <dbReference type="Google" id="ProtNLM"/>
    </source>
</evidence>
<dbReference type="Proteomes" id="UP001302367">
    <property type="component" value="Chromosome 2"/>
</dbReference>
<accession>A0A2G5I026</accession>
<reference evidence="2 4" key="1">
    <citation type="submission" date="2015-10" db="EMBL/GenBank/DDBJ databases">
        <title>The cercosporin biosynthetic gene cluster was horizontally transferred to several fungal lineages and shown to be expanded in Cercospora beticola based on microsynteny with recipient genomes.</title>
        <authorList>
            <person name="De Jonge R."/>
            <person name="Ebert M.K."/>
            <person name="Suttle J.C."/>
            <person name="Jurick Ii W.M."/>
            <person name="Secor G.A."/>
            <person name="Thomma B.P."/>
            <person name="Van De Peer Y."/>
            <person name="Bolton M.D."/>
        </authorList>
    </citation>
    <scope>NUCLEOTIDE SEQUENCE [LARGE SCALE GENOMIC DNA]</scope>
    <source>
        <strain evidence="2 4">09-40</strain>
    </source>
</reference>
<dbReference type="SUPFAM" id="SSF50974">
    <property type="entry name" value="Nitrous oxide reductase, N-terminal domain"/>
    <property type="match status" value="1"/>
</dbReference>
<dbReference type="Proteomes" id="UP000230605">
    <property type="component" value="Chromosome 2"/>
</dbReference>
<sequence length="405" mass="42704">MRFEPILALGATASATNLFVADYSGNITTLSLSESNGNYSLTKTSASDGCAPNPAWLTIDPGRGLLYCTNEGLSRPNGSLASFSINADGSLDSIVNLTTANGPVSAAIYGNPSASERGLVLAHYSGSAVTTYKVSSTGNVTLNEEFFFTIPSPGPDPDRQDAPHPHEAFVDPTGQYILLPDLGADLVRIFSFDVETLKLTELDPLEAEPGSGPRHLAFWTPYNTPGGTTYLYLVGELSATVTGYAVQYSTNGTGLSFEDIGYLRTTGLFNVPQRVAPAEIQVSPDNRFLIVSNRNDTTFTLPNAIGKSDSLATFPLGQDGNLTALHQLWPAGGNFPRHFETNAAGNLVAVGLQNDQAVAILRRDVVTGLIGEPIARIEIGGNVTTVVWDEAPRSGVAGVTGLAGY</sequence>